<dbReference type="EMBL" id="UZAF01017236">
    <property type="protein sequence ID" value="VDO39487.1"/>
    <property type="molecule type" value="Genomic_DNA"/>
</dbReference>
<protein>
    <submittedName>
        <fullName evidence="1 3">Uncharacterized protein</fullName>
    </submittedName>
</protein>
<evidence type="ECO:0000313" key="2">
    <source>
        <dbReference type="Proteomes" id="UP000268014"/>
    </source>
</evidence>
<sequence length="87" mass="9743">MESNITGKQGFDILGTEEELEWDLGANVSLKTLVSSSTLASSVITATPSTHMVTRPNRRHSHHFVDQRFIITQNKVQRMVTEGMDLD</sequence>
<gene>
    <name evidence="1" type="ORF">HPLM_LOCUS10202</name>
</gene>
<keyword evidence="2" id="KW-1185">Reference proteome</keyword>
<evidence type="ECO:0000313" key="1">
    <source>
        <dbReference type="EMBL" id="VDO39487.1"/>
    </source>
</evidence>
<dbReference type="WBParaSite" id="HPLM_0001021001-mRNA-1">
    <property type="protein sequence ID" value="HPLM_0001021001-mRNA-1"/>
    <property type="gene ID" value="HPLM_0001021001"/>
</dbReference>
<name>A0A0N4WH64_HAEPC</name>
<proteinExistence type="predicted"/>
<reference evidence="1 2" key="2">
    <citation type="submission" date="2018-11" db="EMBL/GenBank/DDBJ databases">
        <authorList>
            <consortium name="Pathogen Informatics"/>
        </authorList>
    </citation>
    <scope>NUCLEOTIDE SEQUENCE [LARGE SCALE GENOMIC DNA]</scope>
    <source>
        <strain evidence="1 2">MHpl1</strain>
    </source>
</reference>
<dbReference type="Proteomes" id="UP000268014">
    <property type="component" value="Unassembled WGS sequence"/>
</dbReference>
<evidence type="ECO:0000313" key="3">
    <source>
        <dbReference type="WBParaSite" id="HPLM_0001021001-mRNA-1"/>
    </source>
</evidence>
<dbReference type="AlphaFoldDB" id="A0A0N4WH64"/>
<reference evidence="3" key="1">
    <citation type="submission" date="2017-02" db="UniProtKB">
        <authorList>
            <consortium name="WormBaseParasite"/>
        </authorList>
    </citation>
    <scope>IDENTIFICATION</scope>
</reference>
<accession>A0A0N4WH64</accession>
<organism evidence="3">
    <name type="scientific">Haemonchus placei</name>
    <name type="common">Barber's pole worm</name>
    <dbReference type="NCBI Taxonomy" id="6290"/>
    <lineage>
        <taxon>Eukaryota</taxon>
        <taxon>Metazoa</taxon>
        <taxon>Ecdysozoa</taxon>
        <taxon>Nematoda</taxon>
        <taxon>Chromadorea</taxon>
        <taxon>Rhabditida</taxon>
        <taxon>Rhabditina</taxon>
        <taxon>Rhabditomorpha</taxon>
        <taxon>Strongyloidea</taxon>
        <taxon>Trichostrongylidae</taxon>
        <taxon>Haemonchus</taxon>
    </lineage>
</organism>